<gene>
    <name evidence="3" type="ORF">GR138_00960</name>
</gene>
<dbReference type="EMBL" id="WUMK01000001">
    <property type="protein sequence ID" value="MXN43737.1"/>
    <property type="molecule type" value="Genomic_DNA"/>
</dbReference>
<evidence type="ECO:0000259" key="1">
    <source>
        <dbReference type="Pfam" id="PF08348"/>
    </source>
</evidence>
<reference evidence="3 4" key="1">
    <citation type="submission" date="2019-12" db="EMBL/GenBank/DDBJ databases">
        <title>Shinella kummerowiae sp. nov., a symbiotic bacterium isolated from root nodules of the herbal legume Kummerowia stipulacea.</title>
        <authorList>
            <person name="Gao J."/>
        </authorList>
    </citation>
    <scope>NUCLEOTIDE SEQUENCE [LARGE SCALE GENOMIC DNA]</scope>
    <source>
        <strain evidence="3 4">CCBAU 25048</strain>
    </source>
</reference>
<sequence length="215" mass="23193">MFDSSNADLLLRQHAATAAAISTLLYPHAEVVLHDLETGLIAGIWNAFSGRKAGMESLVENELAEAGEAGVYGPYEKTGEDGRRLKSVTAVLQDDHGQALGLLCINMDVSHFDAAARLLSGFTGVAAPRPPSLFAGDWREEINTALHDWLRTRGLALTALKKGDRVALVAALDERGLFQTRNAVDHLASLIGASRASIYNYLADARRQSQKDRPS</sequence>
<organism evidence="3 4">
    <name type="scientific">Shinella kummerowiae</name>
    <dbReference type="NCBI Taxonomy" id="417745"/>
    <lineage>
        <taxon>Bacteria</taxon>
        <taxon>Pseudomonadati</taxon>
        <taxon>Pseudomonadota</taxon>
        <taxon>Alphaproteobacteria</taxon>
        <taxon>Hyphomicrobiales</taxon>
        <taxon>Rhizobiaceae</taxon>
        <taxon>Shinella</taxon>
    </lineage>
</organism>
<dbReference type="AlphaFoldDB" id="A0A6N8S5S8"/>
<evidence type="ECO:0000313" key="3">
    <source>
        <dbReference type="EMBL" id="MXN43737.1"/>
    </source>
</evidence>
<dbReference type="Pfam" id="PF13309">
    <property type="entry name" value="HTH_22"/>
    <property type="match status" value="1"/>
</dbReference>
<dbReference type="OrthoDB" id="9796595at2"/>
<dbReference type="InterPro" id="IPR013559">
    <property type="entry name" value="YheO"/>
</dbReference>
<accession>A0A6N8S5S8</accession>
<keyword evidence="4" id="KW-1185">Reference proteome</keyword>
<name>A0A6N8S5S8_9HYPH</name>
<dbReference type="PANTHER" id="PTHR35568:SF1">
    <property type="entry name" value="TRANSCRIPTIONAL REGULATOR DAUR"/>
    <property type="match status" value="1"/>
</dbReference>
<feature type="domain" description="Transcriptional regulator DauR-like HTH" evidence="2">
    <location>
        <begin position="142"/>
        <end position="202"/>
    </location>
</feature>
<dbReference type="InterPro" id="IPR039445">
    <property type="entry name" value="DauR-like_HTH"/>
</dbReference>
<dbReference type="InterPro" id="IPR039446">
    <property type="entry name" value="DauR-like"/>
</dbReference>
<dbReference type="Proteomes" id="UP000435802">
    <property type="component" value="Unassembled WGS sequence"/>
</dbReference>
<dbReference type="PANTHER" id="PTHR35568">
    <property type="entry name" value="TRANSCRIPTIONAL REGULATOR DAUR"/>
    <property type="match status" value="1"/>
</dbReference>
<evidence type="ECO:0000313" key="4">
    <source>
        <dbReference type="Proteomes" id="UP000435802"/>
    </source>
</evidence>
<feature type="domain" description="YheO-like" evidence="1">
    <location>
        <begin position="11"/>
        <end position="116"/>
    </location>
</feature>
<dbReference type="RefSeq" id="WP_160856745.1">
    <property type="nucleotide sequence ID" value="NZ_WUMK01000001.1"/>
</dbReference>
<protein>
    <recommendedName>
        <fullName evidence="5">Transcriptional regulator</fullName>
    </recommendedName>
</protein>
<comment type="caution">
    <text evidence="3">The sequence shown here is derived from an EMBL/GenBank/DDBJ whole genome shotgun (WGS) entry which is preliminary data.</text>
</comment>
<evidence type="ECO:0000259" key="2">
    <source>
        <dbReference type="Pfam" id="PF13309"/>
    </source>
</evidence>
<dbReference type="Pfam" id="PF08348">
    <property type="entry name" value="PAS_6"/>
    <property type="match status" value="1"/>
</dbReference>
<evidence type="ECO:0008006" key="5">
    <source>
        <dbReference type="Google" id="ProtNLM"/>
    </source>
</evidence>
<proteinExistence type="predicted"/>